<evidence type="ECO:0000313" key="3">
    <source>
        <dbReference type="Proteomes" id="UP000275267"/>
    </source>
</evidence>
<feature type="compositionally biased region" description="Basic residues" evidence="1">
    <location>
        <begin position="257"/>
        <end position="268"/>
    </location>
</feature>
<dbReference type="Proteomes" id="UP000275267">
    <property type="component" value="Unassembled WGS sequence"/>
</dbReference>
<evidence type="ECO:0000256" key="1">
    <source>
        <dbReference type="SAM" id="MobiDB-lite"/>
    </source>
</evidence>
<keyword evidence="3" id="KW-1185">Reference proteome</keyword>
<gene>
    <name evidence="2" type="ORF">C2845_PM11G06120</name>
</gene>
<dbReference type="OrthoDB" id="1711136at2759"/>
<feature type="compositionally biased region" description="Basic residues" evidence="1">
    <location>
        <begin position="212"/>
        <end position="241"/>
    </location>
</feature>
<protein>
    <submittedName>
        <fullName evidence="2">BOI-related E3 ubiquitin-protein ligase 2</fullName>
    </submittedName>
</protein>
<feature type="compositionally biased region" description="Low complexity" evidence="1">
    <location>
        <begin position="370"/>
        <end position="379"/>
    </location>
</feature>
<feature type="region of interest" description="Disordered" evidence="1">
    <location>
        <begin position="354"/>
        <end position="379"/>
    </location>
</feature>
<feature type="region of interest" description="Disordered" evidence="1">
    <location>
        <begin position="210"/>
        <end position="331"/>
    </location>
</feature>
<feature type="compositionally biased region" description="Basic residues" evidence="1">
    <location>
        <begin position="319"/>
        <end position="331"/>
    </location>
</feature>
<sequence>MAVHARYLAHAFPHDPRAITSSPALDIATGASAFLGEHGCGGHKLAAAVAGNTVFSDITCNNNDSGSLGPRKRARVGNVAGAGLTMDLQGQRALLPPVPLSVVPQAFPPAGDAQNRVLCSGAASTSGRQAGPATVSQGVLSHIYSNGVEIDALVRIEVRRPVSSPGSVANAVSFLFGLSGTLASSAAIRGLIPFSVLVTGFCAGRPSGCGRGCRRRGAGTRAPRCRRRNAPRRGACARRRPTWGARWRGTRSWTRGSGRRSPRRRRGRPSPGATRPPPRASVPRSTTSCSLRAPPTARALAPTATPRTPGRAALGRSRAAPRRGARRGRAGRAARRTRACCCCRAGTCACAAGATRPRRPAPCARPPRTPRSTSCSPDD</sequence>
<feature type="compositionally biased region" description="Low complexity" evidence="1">
    <location>
        <begin position="243"/>
        <end position="256"/>
    </location>
</feature>
<evidence type="ECO:0000313" key="2">
    <source>
        <dbReference type="EMBL" id="RLN09826.1"/>
    </source>
</evidence>
<reference evidence="3" key="1">
    <citation type="journal article" date="2019" name="Nat. Commun.">
        <title>The genome of broomcorn millet.</title>
        <authorList>
            <person name="Zou C."/>
            <person name="Miki D."/>
            <person name="Li D."/>
            <person name="Tang Q."/>
            <person name="Xiao L."/>
            <person name="Rajput S."/>
            <person name="Deng P."/>
            <person name="Jia W."/>
            <person name="Huang R."/>
            <person name="Zhang M."/>
            <person name="Sun Y."/>
            <person name="Hu J."/>
            <person name="Fu X."/>
            <person name="Schnable P.S."/>
            <person name="Li F."/>
            <person name="Zhang H."/>
            <person name="Feng B."/>
            <person name="Zhu X."/>
            <person name="Liu R."/>
            <person name="Schnable J.C."/>
            <person name="Zhu J.-K."/>
            <person name="Zhang H."/>
        </authorList>
    </citation>
    <scope>NUCLEOTIDE SEQUENCE [LARGE SCALE GENOMIC DNA]</scope>
</reference>
<comment type="caution">
    <text evidence="2">The sequence shown here is derived from an EMBL/GenBank/DDBJ whole genome shotgun (WGS) entry which is preliminary data.</text>
</comment>
<proteinExistence type="predicted"/>
<dbReference type="EMBL" id="PQIB02000007">
    <property type="protein sequence ID" value="RLN09826.1"/>
    <property type="molecule type" value="Genomic_DNA"/>
</dbReference>
<accession>A0A3L6RVP1</accession>
<name>A0A3L6RVP1_PANMI</name>
<feature type="compositionally biased region" description="Low complexity" evidence="1">
    <location>
        <begin position="291"/>
        <end position="318"/>
    </location>
</feature>
<dbReference type="AlphaFoldDB" id="A0A3L6RVP1"/>
<organism evidence="2 3">
    <name type="scientific">Panicum miliaceum</name>
    <name type="common">Proso millet</name>
    <name type="synonym">Broomcorn millet</name>
    <dbReference type="NCBI Taxonomy" id="4540"/>
    <lineage>
        <taxon>Eukaryota</taxon>
        <taxon>Viridiplantae</taxon>
        <taxon>Streptophyta</taxon>
        <taxon>Embryophyta</taxon>
        <taxon>Tracheophyta</taxon>
        <taxon>Spermatophyta</taxon>
        <taxon>Magnoliopsida</taxon>
        <taxon>Liliopsida</taxon>
        <taxon>Poales</taxon>
        <taxon>Poaceae</taxon>
        <taxon>PACMAD clade</taxon>
        <taxon>Panicoideae</taxon>
        <taxon>Panicodae</taxon>
        <taxon>Paniceae</taxon>
        <taxon>Panicinae</taxon>
        <taxon>Panicum</taxon>
        <taxon>Panicum sect. Panicum</taxon>
    </lineage>
</organism>